<feature type="binding site" evidence="11">
    <location>
        <position position="135"/>
    </location>
    <ligand>
        <name>substrate</name>
    </ligand>
</feature>
<feature type="binding site" evidence="11">
    <location>
        <position position="80"/>
    </location>
    <ligand>
        <name>substrate</name>
    </ligand>
</feature>
<dbReference type="InterPro" id="IPR000623">
    <property type="entry name" value="Shikimate_kinase/TSH1"/>
</dbReference>
<organism evidence="12 13">
    <name type="scientific">Microbacterium wangchenii</name>
    <dbReference type="NCBI Taxonomy" id="2541726"/>
    <lineage>
        <taxon>Bacteria</taxon>
        <taxon>Bacillati</taxon>
        <taxon>Actinomycetota</taxon>
        <taxon>Actinomycetes</taxon>
        <taxon>Micrococcales</taxon>
        <taxon>Microbacteriaceae</taxon>
        <taxon>Microbacterium</taxon>
    </lineage>
</organism>
<dbReference type="HAMAP" id="MF_00109">
    <property type="entry name" value="Shikimate_kinase"/>
    <property type="match status" value="1"/>
</dbReference>
<accession>A0ABX5SU40</accession>
<dbReference type="PROSITE" id="PS01128">
    <property type="entry name" value="SHIKIMATE_KINASE"/>
    <property type="match status" value="1"/>
</dbReference>
<evidence type="ECO:0000256" key="1">
    <source>
        <dbReference type="ARBA" id="ARBA00004842"/>
    </source>
</evidence>
<dbReference type="SUPFAM" id="SSF52540">
    <property type="entry name" value="P-loop containing nucleoside triphosphate hydrolases"/>
    <property type="match status" value="1"/>
</dbReference>
<evidence type="ECO:0000256" key="7">
    <source>
        <dbReference type="ARBA" id="ARBA00022777"/>
    </source>
</evidence>
<feature type="binding site" evidence="11">
    <location>
        <begin position="14"/>
        <end position="19"/>
    </location>
    <ligand>
        <name>ATP</name>
        <dbReference type="ChEBI" id="CHEBI:30616"/>
    </ligand>
</feature>
<comment type="function">
    <text evidence="11">Catalyzes the specific phosphorylation of the 3-hydroxyl group of shikimic acid using ATP as a cosubstrate.</text>
</comment>
<dbReference type="GO" id="GO:0016301">
    <property type="term" value="F:kinase activity"/>
    <property type="evidence" value="ECO:0007669"/>
    <property type="project" value="UniProtKB-KW"/>
</dbReference>
<dbReference type="InterPro" id="IPR027417">
    <property type="entry name" value="P-loop_NTPase"/>
</dbReference>
<evidence type="ECO:0000313" key="12">
    <source>
        <dbReference type="EMBL" id="QBR88765.1"/>
    </source>
</evidence>
<comment type="subunit">
    <text evidence="11">Monomer.</text>
</comment>
<evidence type="ECO:0000313" key="13">
    <source>
        <dbReference type="Proteomes" id="UP000295748"/>
    </source>
</evidence>
<proteinExistence type="inferred from homology"/>
<gene>
    <name evidence="11" type="primary">aroK</name>
    <name evidence="12" type="ORF">E4K62_08695</name>
</gene>
<evidence type="ECO:0000256" key="6">
    <source>
        <dbReference type="ARBA" id="ARBA00022741"/>
    </source>
</evidence>
<dbReference type="EMBL" id="CP038266">
    <property type="protein sequence ID" value="QBR88765.1"/>
    <property type="molecule type" value="Genomic_DNA"/>
</dbReference>
<evidence type="ECO:0000256" key="9">
    <source>
        <dbReference type="ARBA" id="ARBA00023141"/>
    </source>
</evidence>
<evidence type="ECO:0000256" key="5">
    <source>
        <dbReference type="ARBA" id="ARBA00022679"/>
    </source>
</evidence>
<comment type="cofactor">
    <cofactor evidence="11">
        <name>Mg(2+)</name>
        <dbReference type="ChEBI" id="CHEBI:18420"/>
    </cofactor>
    <text evidence="11">Binds 1 Mg(2+) ion per subunit.</text>
</comment>
<dbReference type="PANTHER" id="PTHR21087">
    <property type="entry name" value="SHIKIMATE KINASE"/>
    <property type="match status" value="1"/>
</dbReference>
<dbReference type="InterPro" id="IPR023000">
    <property type="entry name" value="Shikimate_kinase_CS"/>
</dbReference>
<comment type="similarity">
    <text evidence="2 11">Belongs to the shikimate kinase family.</text>
</comment>
<feature type="binding site" evidence="11">
    <location>
        <position position="116"/>
    </location>
    <ligand>
        <name>ATP</name>
        <dbReference type="ChEBI" id="CHEBI:30616"/>
    </ligand>
</feature>
<dbReference type="PANTHER" id="PTHR21087:SF16">
    <property type="entry name" value="SHIKIMATE KINASE 1, CHLOROPLASTIC"/>
    <property type="match status" value="1"/>
</dbReference>
<feature type="binding site" evidence="11">
    <location>
        <position position="18"/>
    </location>
    <ligand>
        <name>Mg(2+)</name>
        <dbReference type="ChEBI" id="CHEBI:18420"/>
    </ligand>
</feature>
<keyword evidence="7 11" id="KW-0418">Kinase</keyword>
<keyword evidence="4 11" id="KW-0028">Amino-acid biosynthesis</keyword>
<dbReference type="Proteomes" id="UP000295748">
    <property type="component" value="Chromosome"/>
</dbReference>
<dbReference type="Pfam" id="PF01202">
    <property type="entry name" value="SKI"/>
    <property type="match status" value="1"/>
</dbReference>
<evidence type="ECO:0000256" key="8">
    <source>
        <dbReference type="ARBA" id="ARBA00022840"/>
    </source>
</evidence>
<dbReference type="EC" id="2.7.1.71" evidence="3 11"/>
<comment type="caution">
    <text evidence="11">Lacks conserved residue(s) required for the propagation of feature annotation.</text>
</comment>
<keyword evidence="8 11" id="KW-0067">ATP-binding</keyword>
<dbReference type="PRINTS" id="PR01100">
    <property type="entry name" value="SHIKIMTKNASE"/>
</dbReference>
<comment type="catalytic activity">
    <reaction evidence="10 11">
        <text>shikimate + ATP = 3-phosphoshikimate + ADP + H(+)</text>
        <dbReference type="Rhea" id="RHEA:13121"/>
        <dbReference type="ChEBI" id="CHEBI:15378"/>
        <dbReference type="ChEBI" id="CHEBI:30616"/>
        <dbReference type="ChEBI" id="CHEBI:36208"/>
        <dbReference type="ChEBI" id="CHEBI:145989"/>
        <dbReference type="ChEBI" id="CHEBI:456216"/>
        <dbReference type="EC" id="2.7.1.71"/>
    </reaction>
</comment>
<name>A0ABX5SU40_9MICO</name>
<protein>
    <recommendedName>
        <fullName evidence="3 11">Shikimate kinase</fullName>
        <shortName evidence="11">SK</shortName>
        <ecNumber evidence="3 11">2.7.1.71</ecNumber>
    </recommendedName>
</protein>
<keyword evidence="11" id="KW-0963">Cytoplasm</keyword>
<evidence type="ECO:0000256" key="2">
    <source>
        <dbReference type="ARBA" id="ARBA00006997"/>
    </source>
</evidence>
<dbReference type="RefSeq" id="WP_135066301.1">
    <property type="nucleotide sequence ID" value="NZ_CP038266.1"/>
</dbReference>
<sequence length="176" mass="18190">MAASDTIALIGPMGAGKSSVGRRVAKQLGVSFTDTDAVLARTHGPIPDLFAEHGEGGFRSLEREAVRDALRSGGIVSLGGGAVLHPDTRADLAPVRVVLLTVDPAVVAGRIRGGSRPLLAGEDGTARWMEIFQARRPIYEALADVTFDTSHGPLRAVVDAVAQWALASAPTGSSTA</sequence>
<evidence type="ECO:0000256" key="3">
    <source>
        <dbReference type="ARBA" id="ARBA00012154"/>
    </source>
</evidence>
<comment type="subcellular location">
    <subcellularLocation>
        <location evidence="11">Cytoplasm</location>
    </subcellularLocation>
</comment>
<reference evidence="12 13" key="1">
    <citation type="submission" date="2019-03" db="EMBL/GenBank/DDBJ databases">
        <authorList>
            <person name="Dong K."/>
        </authorList>
    </citation>
    <scope>NUCLEOTIDE SEQUENCE [LARGE SCALE GENOMIC DNA]</scope>
    <source>
        <strain evidence="13">dk512</strain>
    </source>
</reference>
<evidence type="ECO:0000256" key="10">
    <source>
        <dbReference type="ARBA" id="ARBA00048567"/>
    </source>
</evidence>
<keyword evidence="11" id="KW-0460">Magnesium</keyword>
<keyword evidence="9 11" id="KW-0057">Aromatic amino acid biosynthesis</keyword>
<feature type="binding site" evidence="11">
    <location>
        <position position="59"/>
    </location>
    <ligand>
        <name>substrate</name>
    </ligand>
</feature>
<keyword evidence="5 11" id="KW-0808">Transferase</keyword>
<dbReference type="Gene3D" id="3.40.50.300">
    <property type="entry name" value="P-loop containing nucleotide triphosphate hydrolases"/>
    <property type="match status" value="1"/>
</dbReference>
<evidence type="ECO:0000256" key="11">
    <source>
        <dbReference type="HAMAP-Rule" id="MF_00109"/>
    </source>
</evidence>
<comment type="pathway">
    <text evidence="1 11">Metabolic intermediate biosynthesis; chorismate biosynthesis; chorismate from D-erythrose 4-phosphate and phosphoenolpyruvate: step 5/7.</text>
</comment>
<keyword evidence="13" id="KW-1185">Reference proteome</keyword>
<feature type="binding site" evidence="11">
    <location>
        <position position="36"/>
    </location>
    <ligand>
        <name>substrate</name>
    </ligand>
</feature>
<dbReference type="InterPro" id="IPR031322">
    <property type="entry name" value="Shikimate/glucono_kinase"/>
</dbReference>
<keyword evidence="6 11" id="KW-0547">Nucleotide-binding</keyword>
<dbReference type="CDD" id="cd00464">
    <property type="entry name" value="SK"/>
    <property type="match status" value="1"/>
</dbReference>
<keyword evidence="11" id="KW-0479">Metal-binding</keyword>
<evidence type="ECO:0000256" key="4">
    <source>
        <dbReference type="ARBA" id="ARBA00022605"/>
    </source>
</evidence>